<dbReference type="InterPro" id="IPR003151">
    <property type="entry name" value="PIK-rel_kinase_FAT"/>
</dbReference>
<dbReference type="PANTHER" id="PTHR11139:SF1">
    <property type="entry name" value="TRANSFORMATION_TRANSCRIPTION DOMAIN-ASSOCIATED PROTEIN"/>
    <property type="match status" value="1"/>
</dbReference>
<dbReference type="GO" id="GO:0000124">
    <property type="term" value="C:SAGA complex"/>
    <property type="evidence" value="ECO:0007669"/>
    <property type="project" value="TreeGrafter"/>
</dbReference>
<sequence>MQQWERLSDLARAEHNSELLLECQWRQADWSAEHESIKLAIANLPSQSIRKTTFQAYLMLLNGHIGLLVDEHRSEFTKICDEGIQLCLHQWFRLPEIVTESHIPLLQVFQQFVELQEASQIFHSLTTTTSQNLEARSVDQKHVLQTWRERLPNPWDDINIWSDLVAWRQHVFSAINRTYIPWIQLNVVTNTQSFAY</sequence>
<dbReference type="Pfam" id="PF02259">
    <property type="entry name" value="FAT"/>
    <property type="match status" value="1"/>
</dbReference>
<evidence type="ECO:0000313" key="3">
    <source>
        <dbReference type="Proteomes" id="UP000235392"/>
    </source>
</evidence>
<dbReference type="GO" id="GO:0006355">
    <property type="term" value="P:regulation of DNA-templated transcription"/>
    <property type="evidence" value="ECO:0007669"/>
    <property type="project" value="TreeGrafter"/>
</dbReference>
<name>A0A2N5VM30_9BASI</name>
<gene>
    <name evidence="2" type="ORF">PCASD_02481</name>
</gene>
<reference evidence="2 3" key="1">
    <citation type="submission" date="2017-11" db="EMBL/GenBank/DDBJ databases">
        <title>De novo assembly and phasing of dikaryotic genomes from two isolates of Puccinia coronata f. sp. avenae, the causal agent of oat crown rust.</title>
        <authorList>
            <person name="Miller M.E."/>
            <person name="Zhang Y."/>
            <person name="Omidvar V."/>
            <person name="Sperschneider J."/>
            <person name="Schwessinger B."/>
            <person name="Raley C."/>
            <person name="Palmer J.M."/>
            <person name="Garnica D."/>
            <person name="Upadhyaya N."/>
            <person name="Rathjen J."/>
            <person name="Taylor J.M."/>
            <person name="Park R.F."/>
            <person name="Dodds P.N."/>
            <person name="Hirsch C.D."/>
            <person name="Kianian S.F."/>
            <person name="Figueroa M."/>
        </authorList>
    </citation>
    <scope>NUCLEOTIDE SEQUENCE [LARGE SCALE GENOMIC DNA]</scope>
    <source>
        <strain evidence="2">12SD80</strain>
    </source>
</reference>
<dbReference type="GO" id="GO:0035267">
    <property type="term" value="C:NuA4 histone acetyltransferase complex"/>
    <property type="evidence" value="ECO:0007669"/>
    <property type="project" value="TreeGrafter"/>
</dbReference>
<dbReference type="EMBL" id="PGCI01000007">
    <property type="protein sequence ID" value="PLW51048.1"/>
    <property type="molecule type" value="Genomic_DNA"/>
</dbReference>
<dbReference type="PROSITE" id="PS51189">
    <property type="entry name" value="FAT"/>
    <property type="match status" value="1"/>
</dbReference>
<comment type="caution">
    <text evidence="2">The sequence shown here is derived from an EMBL/GenBank/DDBJ whole genome shotgun (WGS) entry which is preliminary data.</text>
</comment>
<dbReference type="InterPro" id="IPR014009">
    <property type="entry name" value="PIK_FAT"/>
</dbReference>
<dbReference type="GO" id="GO:0005634">
    <property type="term" value="C:nucleus"/>
    <property type="evidence" value="ECO:0007669"/>
    <property type="project" value="TreeGrafter"/>
</dbReference>
<organism evidence="2 3">
    <name type="scientific">Puccinia coronata f. sp. avenae</name>
    <dbReference type="NCBI Taxonomy" id="200324"/>
    <lineage>
        <taxon>Eukaryota</taxon>
        <taxon>Fungi</taxon>
        <taxon>Dikarya</taxon>
        <taxon>Basidiomycota</taxon>
        <taxon>Pucciniomycotina</taxon>
        <taxon>Pucciniomycetes</taxon>
        <taxon>Pucciniales</taxon>
        <taxon>Pucciniaceae</taxon>
        <taxon>Puccinia</taxon>
    </lineage>
</organism>
<dbReference type="InterPro" id="IPR050517">
    <property type="entry name" value="DDR_Repair_Kinase"/>
</dbReference>
<evidence type="ECO:0000259" key="1">
    <source>
        <dbReference type="PROSITE" id="PS51189"/>
    </source>
</evidence>
<dbReference type="Proteomes" id="UP000235392">
    <property type="component" value="Unassembled WGS sequence"/>
</dbReference>
<dbReference type="AlphaFoldDB" id="A0A2N5VM30"/>
<dbReference type="GO" id="GO:0006281">
    <property type="term" value="P:DNA repair"/>
    <property type="evidence" value="ECO:0007669"/>
    <property type="project" value="TreeGrafter"/>
</dbReference>
<accession>A0A2N5VM30</accession>
<proteinExistence type="predicted"/>
<protein>
    <recommendedName>
        <fullName evidence="1">FAT domain-containing protein</fullName>
    </recommendedName>
</protein>
<dbReference type="PANTHER" id="PTHR11139">
    <property type="entry name" value="ATAXIA TELANGIECTASIA MUTATED ATM -RELATED"/>
    <property type="match status" value="1"/>
</dbReference>
<feature type="domain" description="FAT" evidence="1">
    <location>
        <begin position="1"/>
        <end position="196"/>
    </location>
</feature>
<evidence type="ECO:0000313" key="2">
    <source>
        <dbReference type="EMBL" id="PLW51048.1"/>
    </source>
</evidence>